<reference evidence="2 3" key="1">
    <citation type="submission" date="2023-01" db="EMBL/GenBank/DDBJ databases">
        <authorList>
            <person name="Whitehead M."/>
        </authorList>
    </citation>
    <scope>NUCLEOTIDE SEQUENCE [LARGE SCALE GENOMIC DNA]</scope>
</reference>
<protein>
    <submittedName>
        <fullName evidence="2">Uncharacterized protein</fullName>
    </submittedName>
</protein>
<feature type="signal peptide" evidence="1">
    <location>
        <begin position="1"/>
        <end position="32"/>
    </location>
</feature>
<evidence type="ECO:0000313" key="3">
    <source>
        <dbReference type="Proteomes" id="UP001160148"/>
    </source>
</evidence>
<accession>A0AAV0VFB4</accession>
<keyword evidence="1" id="KW-0732">Signal</keyword>
<dbReference type="Proteomes" id="UP001160148">
    <property type="component" value="Unassembled WGS sequence"/>
</dbReference>
<gene>
    <name evidence="2" type="ORF">MEUPH1_LOCUS242</name>
</gene>
<comment type="caution">
    <text evidence="2">The sequence shown here is derived from an EMBL/GenBank/DDBJ whole genome shotgun (WGS) entry which is preliminary data.</text>
</comment>
<evidence type="ECO:0000313" key="2">
    <source>
        <dbReference type="EMBL" id="CAI6342912.1"/>
    </source>
</evidence>
<feature type="chain" id="PRO_5043606222" evidence="1">
    <location>
        <begin position="33"/>
        <end position="1343"/>
    </location>
</feature>
<keyword evidence="3" id="KW-1185">Reference proteome</keyword>
<organism evidence="2 3">
    <name type="scientific">Macrosiphum euphorbiae</name>
    <name type="common">potato aphid</name>
    <dbReference type="NCBI Taxonomy" id="13131"/>
    <lineage>
        <taxon>Eukaryota</taxon>
        <taxon>Metazoa</taxon>
        <taxon>Ecdysozoa</taxon>
        <taxon>Arthropoda</taxon>
        <taxon>Hexapoda</taxon>
        <taxon>Insecta</taxon>
        <taxon>Pterygota</taxon>
        <taxon>Neoptera</taxon>
        <taxon>Paraneoptera</taxon>
        <taxon>Hemiptera</taxon>
        <taxon>Sternorrhyncha</taxon>
        <taxon>Aphidomorpha</taxon>
        <taxon>Aphidoidea</taxon>
        <taxon>Aphididae</taxon>
        <taxon>Macrosiphini</taxon>
        <taxon>Macrosiphum</taxon>
    </lineage>
</organism>
<proteinExistence type="predicted"/>
<sequence>MVQRLRTIKMKRLTAITCVAILLLLKLKGFDCKDNTTIPAPTLILPPSTYPPSTSDCCSYGGMTSSQLALLSARDDLAPPEDRVHAIVLLINALPTAPYSLSCLSTETLCCVLNELARRPSLMTAIEPPNVVCLFDTLCALQCLMRVVPDRTIRDLITAAMLSPEIVKEMRPSTVVCLLSKAPPTALCALSPAIRELLIHCALSPNAIGRLTPVEISNFFDALMCTERSLARSTSTTDLIELLSTNVLSSSFANNISATRAVDLLCLMSKSTMVRKDLVDALLATIASSAHRLPPVTHNRLIAILTCSPYSINSMDPATVALLLAAWSPASVLSTCPPNVLVRLLVVLSQATAIAVDEIIGLLYGVTCSSPSLMCDVPACVRSAYVIRFTSPEMTATLSIKAIVKLIGILSKNQCFMTELTASSLNLTMTFMVSNDTIFKAFQLSDIVDLFHALVGTGCALQDISLGIIQKLLSVFDSVFSRRVLDTACFSKLLSCFCRSPYLTSAMSGTQLVNVLETMTSVSSSTQAIPNSAYVNMMTQLMTTPYLMSNIPFATLLNCMKQIESHTSGSVFCAMPPCVIDKYTEFLGANNASIITSLPPTDLKALVGFLTDVHCFLAQLPVKTLSALLEAIYASSIAIPLEVRMKIIFAITRLPPSVMSSLPPESIGNICKSFSSFDVLQGGLSTTCLRELLTAISTYPCLLSAFDPPMIQDFLEYLSTSQCMLNYLEPCDVTNLVISMSADAHLKTVMPVGSFVRFLCAVNGAMPCSCSIPTTAAVALLESLTSMDVMMDGLTLIEAANLRDLFIRDNKLLAASSPIMINLLKAITNRFAGMPCESIVHLLAATHLASPCMLCTVPEDVLADMLKLICTQSAVGCLPSKYLAVFMAVLSTTPCLMTAMSASGLETLIGLLLSQPALTAEVVPPHTLPDFCTTLALTQSHNVNVSTIILLLSSVCPKSVCDIPAMALSTLLEPLSDAKIVYELGVTTTASLLWLATSSPCVLEVLSGPTLNTIVVKLASSPNLIQHLQPDILQCFVSAVVCSRPGLESLPPTTIAHLLKSIAEGRPCVLSTMSPATATALLGAFSSQHAFASLSPPALDFLIGLLVKFSNLLHALPLSVLNDLFLFFASTPASLGSVLSCTLLEFLNILSSMTPLLRALPSSTLIAFIEELCIVSPKYLCACPATVVTALFNAVAAGSALATLTPCTVASLVSAFDTSPCLIPILPAPLLPAFLAYLAKNPCLLCDTPKPKLLAFVRNVQSPGSIPPVVFPVGCCLPCVTIDHFSDVSANNNSSCCSGEFRIPTSGNTTESSNAHPNPIIIHPGNENGTSTVWCFPKKKINN</sequence>
<evidence type="ECO:0000256" key="1">
    <source>
        <dbReference type="SAM" id="SignalP"/>
    </source>
</evidence>
<dbReference type="EMBL" id="CARXXK010000001">
    <property type="protein sequence ID" value="CAI6342912.1"/>
    <property type="molecule type" value="Genomic_DNA"/>
</dbReference>
<name>A0AAV0VFB4_9HEMI</name>